<keyword evidence="1" id="KW-0472">Membrane</keyword>
<evidence type="ECO:0000313" key="3">
    <source>
        <dbReference type="Proteomes" id="UP000054408"/>
    </source>
</evidence>
<keyword evidence="1" id="KW-1133">Transmembrane helix</keyword>
<organism evidence="2 3">
    <name type="scientific">Thecamonas trahens ATCC 50062</name>
    <dbReference type="NCBI Taxonomy" id="461836"/>
    <lineage>
        <taxon>Eukaryota</taxon>
        <taxon>Apusozoa</taxon>
        <taxon>Apusomonadida</taxon>
        <taxon>Apusomonadidae</taxon>
        <taxon>Thecamonas</taxon>
    </lineage>
</organism>
<name>A0A0L0DAS1_THETB</name>
<gene>
    <name evidence="2" type="ORF">AMSG_05443</name>
</gene>
<dbReference type="GeneID" id="25564861"/>
<dbReference type="EMBL" id="GL349455">
    <property type="protein sequence ID" value="KNC49437.1"/>
    <property type="molecule type" value="Genomic_DNA"/>
</dbReference>
<sequence>MEFEQLLAFVALLGMLVYLYKTVVVPFRAAGLTVSRDSKRGKRIVELWQNMQHA</sequence>
<evidence type="ECO:0000313" key="2">
    <source>
        <dbReference type="EMBL" id="KNC49437.1"/>
    </source>
</evidence>
<reference evidence="2 3" key="1">
    <citation type="submission" date="2010-05" db="EMBL/GenBank/DDBJ databases">
        <title>The Genome Sequence of Thecamonas trahens ATCC 50062.</title>
        <authorList>
            <consortium name="The Broad Institute Genome Sequencing Platform"/>
            <person name="Russ C."/>
            <person name="Cuomo C."/>
            <person name="Shea T."/>
            <person name="Young S.K."/>
            <person name="Zeng Q."/>
            <person name="Koehrsen M."/>
            <person name="Haas B."/>
            <person name="Borodovsky M."/>
            <person name="Guigo R."/>
            <person name="Alvarado L."/>
            <person name="Berlin A."/>
            <person name="Bochicchio J."/>
            <person name="Borenstein D."/>
            <person name="Chapman S."/>
            <person name="Chen Z."/>
            <person name="Freedman E."/>
            <person name="Gellesch M."/>
            <person name="Goldberg J."/>
            <person name="Griggs A."/>
            <person name="Gujja S."/>
            <person name="Heilman E."/>
            <person name="Heiman D."/>
            <person name="Hepburn T."/>
            <person name="Howarth C."/>
            <person name="Jen D."/>
            <person name="Larson L."/>
            <person name="Mehta T."/>
            <person name="Park D."/>
            <person name="Pearson M."/>
            <person name="Roberts A."/>
            <person name="Saif S."/>
            <person name="Shenoy N."/>
            <person name="Sisk P."/>
            <person name="Stolte C."/>
            <person name="Sykes S."/>
            <person name="Thomson T."/>
            <person name="Walk T."/>
            <person name="White J."/>
            <person name="Yandava C."/>
            <person name="Burger G."/>
            <person name="Gray M.W."/>
            <person name="Holland P.W.H."/>
            <person name="King N."/>
            <person name="Lang F.B.F."/>
            <person name="Roger A.J."/>
            <person name="Ruiz-Trillo I."/>
            <person name="Lander E."/>
            <person name="Nusbaum C."/>
        </authorList>
    </citation>
    <scope>NUCLEOTIDE SEQUENCE [LARGE SCALE GENOMIC DNA]</scope>
    <source>
        <strain evidence="2 3">ATCC 50062</strain>
    </source>
</reference>
<feature type="transmembrane region" description="Helical" evidence="1">
    <location>
        <begin position="6"/>
        <end position="30"/>
    </location>
</feature>
<dbReference type="AlphaFoldDB" id="A0A0L0DAS1"/>
<proteinExistence type="predicted"/>
<accession>A0A0L0DAS1</accession>
<dbReference type="RefSeq" id="XP_013757859.1">
    <property type="nucleotide sequence ID" value="XM_013902405.1"/>
</dbReference>
<protein>
    <submittedName>
        <fullName evidence="2">Uncharacterized protein</fullName>
    </submittedName>
</protein>
<keyword evidence="1" id="KW-0812">Transmembrane</keyword>
<keyword evidence="3" id="KW-1185">Reference proteome</keyword>
<dbReference type="Proteomes" id="UP000054408">
    <property type="component" value="Unassembled WGS sequence"/>
</dbReference>
<evidence type="ECO:0000256" key="1">
    <source>
        <dbReference type="SAM" id="Phobius"/>
    </source>
</evidence>